<dbReference type="InterPro" id="IPR013154">
    <property type="entry name" value="ADH-like_N"/>
</dbReference>
<evidence type="ECO:0000256" key="3">
    <source>
        <dbReference type="ARBA" id="ARBA00022723"/>
    </source>
</evidence>
<feature type="domain" description="Alcohol dehydrogenase-like C-terminal" evidence="6">
    <location>
        <begin position="202"/>
        <end position="334"/>
    </location>
</feature>
<comment type="similarity">
    <text evidence="2">Belongs to the zinc-containing alcohol dehydrogenase family.</text>
</comment>
<gene>
    <name evidence="8" type="ORF">BDY17DRAFT_252964</name>
</gene>
<dbReference type="GO" id="GO:0016491">
    <property type="term" value="F:oxidoreductase activity"/>
    <property type="evidence" value="ECO:0007669"/>
    <property type="project" value="UniProtKB-KW"/>
</dbReference>
<evidence type="ECO:0000256" key="2">
    <source>
        <dbReference type="ARBA" id="ARBA00008072"/>
    </source>
</evidence>
<keyword evidence="3" id="KW-0479">Metal-binding</keyword>
<evidence type="ECO:0000313" key="9">
    <source>
        <dbReference type="Proteomes" id="UP000799767"/>
    </source>
</evidence>
<dbReference type="SUPFAM" id="SSF51735">
    <property type="entry name" value="NAD(P)-binding Rossmann-fold domains"/>
    <property type="match status" value="1"/>
</dbReference>
<dbReference type="GO" id="GO:0046872">
    <property type="term" value="F:metal ion binding"/>
    <property type="evidence" value="ECO:0007669"/>
    <property type="project" value="UniProtKB-KW"/>
</dbReference>
<dbReference type="InterPro" id="IPR013149">
    <property type="entry name" value="ADH-like_C"/>
</dbReference>
<name>A0A6A6PR51_9PEZI</name>
<organism evidence="8 9">
    <name type="scientific">Neohortaea acidophila</name>
    <dbReference type="NCBI Taxonomy" id="245834"/>
    <lineage>
        <taxon>Eukaryota</taxon>
        <taxon>Fungi</taxon>
        <taxon>Dikarya</taxon>
        <taxon>Ascomycota</taxon>
        <taxon>Pezizomycotina</taxon>
        <taxon>Dothideomycetes</taxon>
        <taxon>Dothideomycetidae</taxon>
        <taxon>Mycosphaerellales</taxon>
        <taxon>Teratosphaeriaceae</taxon>
        <taxon>Neohortaea</taxon>
    </lineage>
</organism>
<dbReference type="CDD" id="cd05188">
    <property type="entry name" value="MDR"/>
    <property type="match status" value="1"/>
</dbReference>
<evidence type="ECO:0000259" key="7">
    <source>
        <dbReference type="Pfam" id="PF08240"/>
    </source>
</evidence>
<dbReference type="Gene3D" id="3.40.50.720">
    <property type="entry name" value="NAD(P)-binding Rossmann-like Domain"/>
    <property type="match status" value="1"/>
</dbReference>
<feature type="domain" description="Alcohol dehydrogenase-like N-terminal" evidence="7">
    <location>
        <begin position="38"/>
        <end position="146"/>
    </location>
</feature>
<dbReference type="OrthoDB" id="5407715at2759"/>
<dbReference type="AlphaFoldDB" id="A0A6A6PR51"/>
<dbReference type="PANTHER" id="PTHR43350:SF17">
    <property type="entry name" value="NAD-DEPENDENT ALCOHOL DEHYDROGENASE"/>
    <property type="match status" value="1"/>
</dbReference>
<reference evidence="8" key="1">
    <citation type="journal article" date="2020" name="Stud. Mycol.">
        <title>101 Dothideomycetes genomes: a test case for predicting lifestyles and emergence of pathogens.</title>
        <authorList>
            <person name="Haridas S."/>
            <person name="Albert R."/>
            <person name="Binder M."/>
            <person name="Bloem J."/>
            <person name="Labutti K."/>
            <person name="Salamov A."/>
            <person name="Andreopoulos B."/>
            <person name="Baker S."/>
            <person name="Barry K."/>
            <person name="Bills G."/>
            <person name="Bluhm B."/>
            <person name="Cannon C."/>
            <person name="Castanera R."/>
            <person name="Culley D."/>
            <person name="Daum C."/>
            <person name="Ezra D."/>
            <person name="Gonzalez J."/>
            <person name="Henrissat B."/>
            <person name="Kuo A."/>
            <person name="Liang C."/>
            <person name="Lipzen A."/>
            <person name="Lutzoni F."/>
            <person name="Magnuson J."/>
            <person name="Mondo S."/>
            <person name="Nolan M."/>
            <person name="Ohm R."/>
            <person name="Pangilinan J."/>
            <person name="Park H.-J."/>
            <person name="Ramirez L."/>
            <person name="Alfaro M."/>
            <person name="Sun H."/>
            <person name="Tritt A."/>
            <person name="Yoshinaga Y."/>
            <person name="Zwiers L.-H."/>
            <person name="Turgeon B."/>
            <person name="Goodwin S."/>
            <person name="Spatafora J."/>
            <person name="Crous P."/>
            <person name="Grigoriev I."/>
        </authorList>
    </citation>
    <scope>NUCLEOTIDE SEQUENCE</scope>
    <source>
        <strain evidence="8">CBS 113389</strain>
    </source>
</reference>
<dbReference type="GeneID" id="54472302"/>
<dbReference type="Pfam" id="PF08240">
    <property type="entry name" value="ADH_N"/>
    <property type="match status" value="1"/>
</dbReference>
<evidence type="ECO:0000313" key="8">
    <source>
        <dbReference type="EMBL" id="KAF2482124.1"/>
    </source>
</evidence>
<dbReference type="InterPro" id="IPR036291">
    <property type="entry name" value="NAD(P)-bd_dom_sf"/>
</dbReference>
<keyword evidence="5" id="KW-0560">Oxidoreductase</keyword>
<dbReference type="RefSeq" id="XP_033588694.1">
    <property type="nucleotide sequence ID" value="XM_033731300.1"/>
</dbReference>
<keyword evidence="9" id="KW-1185">Reference proteome</keyword>
<dbReference type="Proteomes" id="UP000799767">
    <property type="component" value="Unassembled WGS sequence"/>
</dbReference>
<evidence type="ECO:0000256" key="5">
    <source>
        <dbReference type="ARBA" id="ARBA00023002"/>
    </source>
</evidence>
<evidence type="ECO:0000259" key="6">
    <source>
        <dbReference type="Pfam" id="PF00107"/>
    </source>
</evidence>
<evidence type="ECO:0000256" key="4">
    <source>
        <dbReference type="ARBA" id="ARBA00022833"/>
    </source>
</evidence>
<dbReference type="PANTHER" id="PTHR43350">
    <property type="entry name" value="NAD-DEPENDENT ALCOHOL DEHYDROGENASE"/>
    <property type="match status" value="1"/>
</dbReference>
<protein>
    <submittedName>
        <fullName evidence="8">Alcohol dehydrogenase</fullName>
    </submittedName>
</protein>
<dbReference type="SUPFAM" id="SSF50129">
    <property type="entry name" value="GroES-like"/>
    <property type="match status" value="1"/>
</dbReference>
<keyword evidence="4" id="KW-0862">Zinc</keyword>
<evidence type="ECO:0000256" key="1">
    <source>
        <dbReference type="ARBA" id="ARBA00001947"/>
    </source>
</evidence>
<dbReference type="InterPro" id="IPR011032">
    <property type="entry name" value="GroES-like_sf"/>
</dbReference>
<proteinExistence type="inferred from homology"/>
<dbReference type="EMBL" id="MU001637">
    <property type="protein sequence ID" value="KAF2482124.1"/>
    <property type="molecule type" value="Genomic_DNA"/>
</dbReference>
<dbReference type="Pfam" id="PF00107">
    <property type="entry name" value="ADH_zinc_N"/>
    <property type="match status" value="1"/>
</dbReference>
<sequence length="375" mass="39889">MASTSQLSATMKALVLRSTAEPPSVEDLPIPSPTYGTAVIRILAAATTNFMKPVYTGGRPFSIPSPMVPGTSAIGRVVSVGPDCTRAKEGDLVFFDCVIRSRDSPADTYLSAVPFTLSESAKKLREHFGNGSFAEYCRTPLENLHVLNETRLLGDAAHGGLGYKVEQLALAALLLVPFGGLKAVNLQAGETVLVAPATGSFGGCGVLCAQAMGARVIAMGRDEQLLAALKTHVPFPERLHTVQITGNVQDEVAALTEIGGIDALLEIGPPQASRSTHIQSAILALKHGARISFMGGYRDDVSIPYGWIMNHGIRVQGTYMYQRTDVDDLFKLVETGSLDLNAGELNGIYPLEQWKEAWDGAASARGLAKLTVIKP</sequence>
<comment type="cofactor">
    <cofactor evidence="1">
        <name>Zn(2+)</name>
        <dbReference type="ChEBI" id="CHEBI:29105"/>
    </cofactor>
</comment>
<accession>A0A6A6PR51</accession>
<dbReference type="Gene3D" id="3.90.180.10">
    <property type="entry name" value="Medium-chain alcohol dehydrogenases, catalytic domain"/>
    <property type="match status" value="1"/>
</dbReference>